<evidence type="ECO:0000313" key="2">
    <source>
        <dbReference type="EMBL" id="QOY91504.1"/>
    </source>
</evidence>
<sequence>MSVPDYYPYRSAAMKEEYLAHYDALAAKQWPLDSETRMAPTTQGSTFVRISGPADAPPLVLLPGAGATSLMWAQNIEALSCEFRTYAVDQLGEIGRSTCRQPFQNLNDQMKWLDELFTALALGDGLRLAGMSYGGALTAQYSLRHPERVKKAVLLAPAASVYRLTLQFALRMVLVVISADRYLPKLANWMFADAARSDPEWLEETMVELFINMRKLQPRKTPIPPVVKDAEWAGLRVPTLFLVGEHETIYPAEKAVRRMRRVAPMVTPEVVPGAGHDLHVVQADLVNRRMVEFLR</sequence>
<protein>
    <submittedName>
        <fullName evidence="2">Alpha/beta hydrolase</fullName>
    </submittedName>
</protein>
<dbReference type="Gene3D" id="3.40.50.1820">
    <property type="entry name" value="alpha/beta hydrolase"/>
    <property type="match status" value="1"/>
</dbReference>
<dbReference type="RefSeq" id="WP_194453158.1">
    <property type="nucleotide sequence ID" value="NZ_CP063849.1"/>
</dbReference>
<dbReference type="EMBL" id="CP063849">
    <property type="protein sequence ID" value="QOY91504.1"/>
    <property type="molecule type" value="Genomic_DNA"/>
</dbReference>
<keyword evidence="2" id="KW-0378">Hydrolase</keyword>
<evidence type="ECO:0000259" key="1">
    <source>
        <dbReference type="Pfam" id="PF12697"/>
    </source>
</evidence>
<dbReference type="PANTHER" id="PTHR42886:SF29">
    <property type="entry name" value="PUMMELIG, ISOFORM A"/>
    <property type="match status" value="1"/>
</dbReference>
<feature type="domain" description="AB hydrolase-1" evidence="1">
    <location>
        <begin position="59"/>
        <end position="287"/>
    </location>
</feature>
<proteinExistence type="predicted"/>
<dbReference type="AlphaFoldDB" id="A0A7S7NXD2"/>
<dbReference type="PANTHER" id="PTHR42886">
    <property type="entry name" value="RE40534P-RELATED"/>
    <property type="match status" value="1"/>
</dbReference>
<accession>A0A7S7NXD2</accession>
<organism evidence="2 3">
    <name type="scientific">Paludibaculum fermentans</name>
    <dbReference type="NCBI Taxonomy" id="1473598"/>
    <lineage>
        <taxon>Bacteria</taxon>
        <taxon>Pseudomonadati</taxon>
        <taxon>Acidobacteriota</taxon>
        <taxon>Terriglobia</taxon>
        <taxon>Bryobacterales</taxon>
        <taxon>Bryobacteraceae</taxon>
        <taxon>Paludibaculum</taxon>
    </lineage>
</organism>
<keyword evidence="3" id="KW-1185">Reference proteome</keyword>
<dbReference type="PRINTS" id="PR00111">
    <property type="entry name" value="ABHYDROLASE"/>
</dbReference>
<dbReference type="Pfam" id="PF12697">
    <property type="entry name" value="Abhydrolase_6"/>
    <property type="match status" value="1"/>
</dbReference>
<dbReference type="InterPro" id="IPR029058">
    <property type="entry name" value="AB_hydrolase_fold"/>
</dbReference>
<dbReference type="SUPFAM" id="SSF53474">
    <property type="entry name" value="alpha/beta-Hydrolases"/>
    <property type="match status" value="1"/>
</dbReference>
<evidence type="ECO:0000313" key="3">
    <source>
        <dbReference type="Proteomes" id="UP000593892"/>
    </source>
</evidence>
<dbReference type="GO" id="GO:0016787">
    <property type="term" value="F:hydrolase activity"/>
    <property type="evidence" value="ECO:0007669"/>
    <property type="project" value="UniProtKB-KW"/>
</dbReference>
<name>A0A7S7NXD2_PALFE</name>
<dbReference type="InterPro" id="IPR000073">
    <property type="entry name" value="AB_hydrolase_1"/>
</dbReference>
<dbReference type="Proteomes" id="UP000593892">
    <property type="component" value="Chromosome"/>
</dbReference>
<reference evidence="2 3" key="1">
    <citation type="submission" date="2020-10" db="EMBL/GenBank/DDBJ databases">
        <title>Complete genome sequence of Paludibaculum fermentans P105T, a facultatively anaerobic acidobacterium capable of dissimilatory Fe(III) reduction.</title>
        <authorList>
            <person name="Dedysh S.N."/>
            <person name="Beletsky A.V."/>
            <person name="Kulichevskaya I.S."/>
            <person name="Mardanov A.V."/>
            <person name="Ravin N.V."/>
        </authorList>
    </citation>
    <scope>NUCLEOTIDE SEQUENCE [LARGE SCALE GENOMIC DNA]</scope>
    <source>
        <strain evidence="2 3">P105</strain>
    </source>
</reference>
<dbReference type="KEGG" id="pfer:IRI77_16615"/>
<gene>
    <name evidence="2" type="ORF">IRI77_16615</name>
</gene>